<dbReference type="Gene3D" id="3.40.50.200">
    <property type="entry name" value="Peptidase S8/S53 domain"/>
    <property type="match status" value="1"/>
</dbReference>
<name>K2QCH3_METFP</name>
<dbReference type="PANTHER" id="PTHR43806:SF11">
    <property type="entry name" value="CEREVISIN-RELATED"/>
    <property type="match status" value="1"/>
</dbReference>
<dbReference type="InterPro" id="IPR050131">
    <property type="entry name" value="Peptidase_S8_subtilisin-like"/>
</dbReference>
<organism evidence="7 8">
    <name type="scientific">Methanobacterium formicicum (strain DSM 3637 / PP1)</name>
    <dbReference type="NCBI Taxonomy" id="1204725"/>
    <lineage>
        <taxon>Archaea</taxon>
        <taxon>Methanobacteriati</taxon>
        <taxon>Methanobacteriota</taxon>
        <taxon>Methanomada group</taxon>
        <taxon>Methanobacteria</taxon>
        <taxon>Methanobacteriales</taxon>
        <taxon>Methanobacteriaceae</taxon>
        <taxon>Methanobacterium</taxon>
    </lineage>
</organism>
<proteinExistence type="inferred from homology"/>
<dbReference type="RefSeq" id="WP_004030588.1">
    <property type="nucleotide sequence ID" value="NZ_AMPO01000005.1"/>
</dbReference>
<sequence length="892" mass="97582">MNDIIMASVTLKSRSGLSIHKDLDKFSFNKLEEFSPKLKDVNKVAKLLTGAGFTIEAQTQVGISFSGPKKLFESEFGVSIQKNEIVQKEMGVEPRRVEFFESKEPMMSDRIVDLAETVQISTPGIPFHNANHPTPSPAYYFLDLLNDLPDRLNVSTLHSAGITGEGVRVSMIDTGFVTRVNETHQSTNSNQLDVNHDVRDVQGVWLASDPGHTGTNYFTGGSFNGKTINLGTSLPTANTDVEIVYSCIHPHYTSQGYNLDDIRAVGGTDVNTDEFGHGTAEAANIMATAPECTLSFVKIGKNIDYPLAGFQAAVQHQNPDIITCSWGAYEPQIFLEIVNAVVNGIVVIFSAGNGHTEDHGVITHPNLISVGGAYPIQGGGFRASDYSSSFESEIYTNPQRHIPDIVGLVGEQPMACLIMLPTEPNNTMDNMYSNYGSFPNGDNTANDDGWCVCSGTSASAPQTAGMVALLLQKYPNLTPMAVKNILENSARDIQTGSSCNGDNAAPGWDAATGFGLINGQAAIDYLETGKFNVFIRDRVEDNGNEPGIDGNLFSSPDIIVRNEQVVNHQDELGQTVKHRYDLSDDAEDGHDNYIYLRVQNRGELPGDCTATVYFTDPGMFSNPTSWTKINNIPLSISNLNPGELRVVGPIIWPDNLIPASPQIAHYCLISVLDSSSDPAPNLNSIQSYDDFCSMVRDKNNMAWKNIDITPMVPGGSHSYSFYMEGPQGKGHQADLQMDLSKFPADAPVLIKVLRRFTDTSTSENMYLDSQSDLYNIFKMMGGIGNLKGMNLKSNEKSKVTIIYSMPENTPEGDYPIIASLLVDGNPSNSYTDVARISHYPFVGNRSTREVHKKGCPWVEKMRPYHQVPMGDLEQAHRGGYDNCAYCIGGSWR</sequence>
<feature type="domain" description="Peptidase S8/S53" evidence="6">
    <location>
        <begin position="164"/>
        <end position="515"/>
    </location>
</feature>
<accession>K2QCH3</accession>
<comment type="similarity">
    <text evidence="1 5">Belongs to the peptidase S8 family.</text>
</comment>
<protein>
    <submittedName>
        <fullName evidence="7">Peptidase S8/S53 subtilisin kexin sedolisin</fullName>
    </submittedName>
</protein>
<keyword evidence="3 5" id="KW-0378">Hydrolase</keyword>
<dbReference type="InterPro" id="IPR023828">
    <property type="entry name" value="Peptidase_S8_Ser-AS"/>
</dbReference>
<evidence type="ECO:0000259" key="6">
    <source>
        <dbReference type="Pfam" id="PF00082"/>
    </source>
</evidence>
<comment type="caution">
    <text evidence="7">The sequence shown here is derived from an EMBL/GenBank/DDBJ whole genome shotgun (WGS) entry which is preliminary data.</text>
</comment>
<dbReference type="OrthoDB" id="387303at2157"/>
<evidence type="ECO:0000256" key="4">
    <source>
        <dbReference type="ARBA" id="ARBA00022825"/>
    </source>
</evidence>
<dbReference type="PROSITE" id="PS00138">
    <property type="entry name" value="SUBTILASE_SER"/>
    <property type="match status" value="1"/>
</dbReference>
<dbReference type="EMBL" id="AMPO01000005">
    <property type="protein sequence ID" value="EKF85711.1"/>
    <property type="molecule type" value="Genomic_DNA"/>
</dbReference>
<dbReference type="GO" id="GO:0004252">
    <property type="term" value="F:serine-type endopeptidase activity"/>
    <property type="evidence" value="ECO:0007669"/>
    <property type="project" value="UniProtKB-UniRule"/>
</dbReference>
<dbReference type="PRINTS" id="PR00723">
    <property type="entry name" value="SUBTILISIN"/>
</dbReference>
<keyword evidence="8" id="KW-1185">Reference proteome</keyword>
<dbReference type="SUPFAM" id="SSF52743">
    <property type="entry name" value="Subtilisin-like"/>
    <property type="match status" value="1"/>
</dbReference>
<dbReference type="InterPro" id="IPR000209">
    <property type="entry name" value="Peptidase_S8/S53_dom"/>
</dbReference>
<feature type="active site" description="Charge relay system" evidence="5">
    <location>
        <position position="173"/>
    </location>
</feature>
<evidence type="ECO:0000256" key="5">
    <source>
        <dbReference type="PROSITE-ProRule" id="PRU01240"/>
    </source>
</evidence>
<evidence type="ECO:0000313" key="7">
    <source>
        <dbReference type="EMBL" id="EKF85711.1"/>
    </source>
</evidence>
<evidence type="ECO:0000256" key="3">
    <source>
        <dbReference type="ARBA" id="ARBA00022801"/>
    </source>
</evidence>
<evidence type="ECO:0000256" key="1">
    <source>
        <dbReference type="ARBA" id="ARBA00011073"/>
    </source>
</evidence>
<dbReference type="GO" id="GO:0006508">
    <property type="term" value="P:proteolysis"/>
    <property type="evidence" value="ECO:0007669"/>
    <property type="project" value="UniProtKB-KW"/>
</dbReference>
<keyword evidence="2 5" id="KW-0645">Protease</keyword>
<dbReference type="InterPro" id="IPR015500">
    <property type="entry name" value="Peptidase_S8_subtilisin-rel"/>
</dbReference>
<evidence type="ECO:0000256" key="2">
    <source>
        <dbReference type="ARBA" id="ARBA00022670"/>
    </source>
</evidence>
<keyword evidence="4 5" id="KW-0720">Serine protease</keyword>
<feature type="active site" description="Charge relay system" evidence="5">
    <location>
        <position position="277"/>
    </location>
</feature>
<dbReference type="PATRIC" id="fig|1204725.3.peg.1306"/>
<feature type="active site" description="Charge relay system" evidence="5">
    <location>
        <position position="457"/>
    </location>
</feature>
<dbReference type="PANTHER" id="PTHR43806">
    <property type="entry name" value="PEPTIDASE S8"/>
    <property type="match status" value="1"/>
</dbReference>
<dbReference type="Pfam" id="PF00082">
    <property type="entry name" value="Peptidase_S8"/>
    <property type="match status" value="1"/>
</dbReference>
<gene>
    <name evidence="7" type="ORF">A994_06515</name>
</gene>
<dbReference type="AlphaFoldDB" id="K2QCH3"/>
<evidence type="ECO:0000313" key="8">
    <source>
        <dbReference type="Proteomes" id="UP000007360"/>
    </source>
</evidence>
<dbReference type="PROSITE" id="PS51892">
    <property type="entry name" value="SUBTILASE"/>
    <property type="match status" value="1"/>
</dbReference>
<dbReference type="InterPro" id="IPR036852">
    <property type="entry name" value="Peptidase_S8/S53_dom_sf"/>
</dbReference>
<reference evidence="7 8" key="1">
    <citation type="journal article" date="2012" name="J. Bacteriol.">
        <title>Draft genome sequence of Methanobacterium formicicum DSM 3637, an archaebacterium isolated from the methane producer amoeba Pelomyxa palustris.</title>
        <authorList>
            <person name="Gutierrez G."/>
        </authorList>
    </citation>
    <scope>NUCLEOTIDE SEQUENCE [LARGE SCALE GENOMIC DNA]</scope>
    <source>
        <strain evidence="8">DSM 3637 / PP1</strain>
    </source>
</reference>
<dbReference type="Proteomes" id="UP000007360">
    <property type="component" value="Unassembled WGS sequence"/>
</dbReference>